<dbReference type="AlphaFoldDB" id="A0A6A4ZAX8"/>
<reference evidence="1 2" key="1">
    <citation type="submission" date="2019-06" db="EMBL/GenBank/DDBJ databases">
        <title>Genomics analysis of Aphanomyces spp. identifies a new class of oomycete effector associated with host adaptation.</title>
        <authorList>
            <person name="Gaulin E."/>
        </authorList>
    </citation>
    <scope>NUCLEOTIDE SEQUENCE [LARGE SCALE GENOMIC DNA]</scope>
    <source>
        <strain evidence="1 2">E</strain>
    </source>
</reference>
<sequence length="152" mass="17579">MVFNPTAMFASLQEETVRDQVFLDDCLQHHGDAVDERVDDPDTTQPIIDKTLEATGIEGFKVMTNFTPTEFDILWDIVQLPMKTRSTEGRGSKTTKKPRDAFFVGLTVLKYHQSWKKHALNFGYKAPNFQKLMTRTFDVTRHVLYDPSSYRQ</sequence>
<protein>
    <submittedName>
        <fullName evidence="1">Uncharacterized protein</fullName>
    </submittedName>
</protein>
<organism evidence="1 2">
    <name type="scientific">Aphanomyces astaci</name>
    <name type="common">Crayfish plague agent</name>
    <dbReference type="NCBI Taxonomy" id="112090"/>
    <lineage>
        <taxon>Eukaryota</taxon>
        <taxon>Sar</taxon>
        <taxon>Stramenopiles</taxon>
        <taxon>Oomycota</taxon>
        <taxon>Saprolegniomycetes</taxon>
        <taxon>Saprolegniales</taxon>
        <taxon>Verrucalvaceae</taxon>
        <taxon>Aphanomyces</taxon>
    </lineage>
</organism>
<evidence type="ECO:0000313" key="2">
    <source>
        <dbReference type="Proteomes" id="UP000469452"/>
    </source>
</evidence>
<accession>A0A6A4ZAX8</accession>
<proteinExistence type="predicted"/>
<dbReference type="EMBL" id="VJMI01018527">
    <property type="protein sequence ID" value="KAF0710433.1"/>
    <property type="molecule type" value="Genomic_DNA"/>
</dbReference>
<comment type="caution">
    <text evidence="1">The sequence shown here is derived from an EMBL/GenBank/DDBJ whole genome shotgun (WGS) entry which is preliminary data.</text>
</comment>
<gene>
    <name evidence="1" type="ORF">AaE_012523</name>
</gene>
<dbReference type="Proteomes" id="UP000469452">
    <property type="component" value="Unassembled WGS sequence"/>
</dbReference>
<name>A0A6A4ZAX8_APHAT</name>
<evidence type="ECO:0000313" key="1">
    <source>
        <dbReference type="EMBL" id="KAF0710433.1"/>
    </source>
</evidence>